<keyword evidence="6 7" id="KW-0413">Isomerase</keyword>
<evidence type="ECO:0000256" key="4">
    <source>
        <dbReference type="ARBA" id="ARBA00023029"/>
    </source>
</evidence>
<proteinExistence type="inferred from homology"/>
<evidence type="ECO:0000259" key="8">
    <source>
        <dbReference type="PROSITE" id="PS52040"/>
    </source>
</evidence>
<dbReference type="SMART" id="SM00434">
    <property type="entry name" value="TOP4c"/>
    <property type="match status" value="1"/>
</dbReference>
<evidence type="ECO:0000256" key="2">
    <source>
        <dbReference type="ARBA" id="ARBA00008263"/>
    </source>
</evidence>
<sequence>MSSEPLNSKTGTTELTSYGNVKHVSIVEEMEKSYLDYAMSVIVARALPDVRDGLKPVQRRILYAMRVLGLTPGSAYKKSARIVGETIGKYHPHGDVAVYETMVRMAQDWSLRYPVVDGQGNFGSMDGDPPAAHRYTEARLQKIAMQILEDLDKNTVGFLSNFDGSEQEPEVLPAKFPYLLANGVDGIAVGMATKIAPHNLKEIVSALLHILNNTSPIVLKDDNAIKSESPELHARMIKFYDQYDQEAPYFMRPDITHFYVDDSEITVEDLYQHIPGPDFPTGGEIYDKEQVLQMYATGRGSVIMRAKANIVEGTQGKMHIEVTELPYQQNKALLITKIADLVKDGKISDISDLRDESGRDGLKIVVELKRGGNPQSVLNQLYKYTTMQQVFHANMVALDNQVPRMFTLKGILVAYLNHRQEVFLRRTAHELINSLHRNHILEGLKIALDNLDEVIKTIRESADADEARMNLMTRFKLTEIQANAILEMQLRRLAALEREKILNELKEITNRIKELKNTLTTPDVVVQVIKDELQELSDTHGDARRTKVYKGRPGEISEESLVKQEETVVLISKSGYIKRVSPQNFRTQSRGGKGVTSGNLKDEDIIRNVVSANTHDHVLFFTSKGKVFGKRVWDIPESSRAARGTPVVNIIGIDQDEFVTSILTRSVEEKKTKKTKK</sequence>
<dbReference type="AlphaFoldDB" id="A0A2M7X240"/>
<organism evidence="9 10">
    <name type="scientific">candidate division WWE3 bacterium CG_4_9_14_3_um_filter_39_7</name>
    <dbReference type="NCBI Taxonomy" id="1975080"/>
    <lineage>
        <taxon>Bacteria</taxon>
        <taxon>Katanobacteria</taxon>
    </lineage>
</organism>
<dbReference type="EMBL" id="PFWZ01000096">
    <property type="protein sequence ID" value="PJA40233.1"/>
    <property type="molecule type" value="Genomic_DNA"/>
</dbReference>
<dbReference type="Gene3D" id="1.10.268.10">
    <property type="entry name" value="Topoisomerase, domain 3"/>
    <property type="match status" value="1"/>
</dbReference>
<dbReference type="Gene3D" id="3.90.199.10">
    <property type="entry name" value="Topoisomerase II, domain 5"/>
    <property type="match status" value="2"/>
</dbReference>
<dbReference type="Proteomes" id="UP000231195">
    <property type="component" value="Unassembled WGS sequence"/>
</dbReference>
<comment type="catalytic activity">
    <reaction evidence="1 7">
        <text>ATP-dependent breakage, passage and rejoining of double-stranded DNA.</text>
        <dbReference type="EC" id="5.6.2.2"/>
    </reaction>
</comment>
<keyword evidence="5 7" id="KW-0238">DNA-binding</keyword>
<dbReference type="GO" id="GO:0005737">
    <property type="term" value="C:cytoplasm"/>
    <property type="evidence" value="ECO:0007669"/>
    <property type="project" value="TreeGrafter"/>
</dbReference>
<protein>
    <recommendedName>
        <fullName evidence="3">DNA topoisomerase (ATP-hydrolyzing)</fullName>
        <ecNumber evidence="3">5.6.2.2</ecNumber>
    </recommendedName>
</protein>
<dbReference type="Pfam" id="PF03989">
    <property type="entry name" value="DNA_gyraseA_C"/>
    <property type="match status" value="2"/>
</dbReference>
<dbReference type="GO" id="GO:0009330">
    <property type="term" value="C:DNA topoisomerase type II (double strand cut, ATP-hydrolyzing) complex"/>
    <property type="evidence" value="ECO:0007669"/>
    <property type="project" value="TreeGrafter"/>
</dbReference>
<comment type="caution">
    <text evidence="9">The sequence shown here is derived from an EMBL/GenBank/DDBJ whole genome shotgun (WGS) entry which is preliminary data.</text>
</comment>
<dbReference type="GO" id="GO:0005524">
    <property type="term" value="F:ATP binding"/>
    <property type="evidence" value="ECO:0007669"/>
    <property type="project" value="InterPro"/>
</dbReference>
<feature type="domain" description="Topo IIA-type catalytic" evidence="8">
    <location>
        <begin position="47"/>
        <end position="561"/>
    </location>
</feature>
<dbReference type="InterPro" id="IPR013757">
    <property type="entry name" value="Topo_IIA_A_a_sf"/>
</dbReference>
<dbReference type="PANTHER" id="PTHR43493:SF5">
    <property type="entry name" value="DNA GYRASE SUBUNIT A, CHLOROPLASTIC_MITOCHONDRIAL"/>
    <property type="match status" value="1"/>
</dbReference>
<dbReference type="CDD" id="cd00187">
    <property type="entry name" value="TOP4c"/>
    <property type="match status" value="1"/>
</dbReference>
<evidence type="ECO:0000313" key="10">
    <source>
        <dbReference type="Proteomes" id="UP000231195"/>
    </source>
</evidence>
<dbReference type="InterPro" id="IPR006691">
    <property type="entry name" value="GyrA/parC_rep"/>
</dbReference>
<dbReference type="SUPFAM" id="SSF56719">
    <property type="entry name" value="Type II DNA topoisomerase"/>
    <property type="match status" value="1"/>
</dbReference>
<gene>
    <name evidence="9" type="ORF">CO179_02890</name>
</gene>
<dbReference type="GO" id="GO:0006265">
    <property type="term" value="P:DNA topological change"/>
    <property type="evidence" value="ECO:0007669"/>
    <property type="project" value="UniProtKB-UniRule"/>
</dbReference>
<reference evidence="10" key="1">
    <citation type="submission" date="2017-09" db="EMBL/GenBank/DDBJ databases">
        <title>Depth-based differentiation of microbial function through sediment-hosted aquifers and enrichment of novel symbionts in the deep terrestrial subsurface.</title>
        <authorList>
            <person name="Probst A.J."/>
            <person name="Ladd B."/>
            <person name="Jarett J.K."/>
            <person name="Geller-Mcgrath D.E."/>
            <person name="Sieber C.M.K."/>
            <person name="Emerson J.B."/>
            <person name="Anantharaman K."/>
            <person name="Thomas B.C."/>
            <person name="Malmstrom R."/>
            <person name="Stieglmeier M."/>
            <person name="Klingl A."/>
            <person name="Woyke T."/>
            <person name="Ryan C.M."/>
            <person name="Banfield J.F."/>
        </authorList>
    </citation>
    <scope>NUCLEOTIDE SEQUENCE [LARGE SCALE GENOMIC DNA]</scope>
</reference>
<evidence type="ECO:0000313" key="9">
    <source>
        <dbReference type="EMBL" id="PJA40233.1"/>
    </source>
</evidence>
<dbReference type="InterPro" id="IPR013760">
    <property type="entry name" value="Topo_IIA-like_dom_sf"/>
</dbReference>
<dbReference type="FunFam" id="3.30.1360.40:FF:000002">
    <property type="entry name" value="DNA gyrase subunit A"/>
    <property type="match status" value="1"/>
</dbReference>
<evidence type="ECO:0000256" key="7">
    <source>
        <dbReference type="PROSITE-ProRule" id="PRU01384"/>
    </source>
</evidence>
<keyword evidence="4 7" id="KW-0799">Topoisomerase</keyword>
<dbReference type="Gene3D" id="3.30.1360.40">
    <property type="match status" value="1"/>
</dbReference>
<dbReference type="PANTHER" id="PTHR43493">
    <property type="entry name" value="DNA GYRASE/TOPOISOMERASE SUBUNIT A"/>
    <property type="match status" value="1"/>
</dbReference>
<dbReference type="SUPFAM" id="SSF101904">
    <property type="entry name" value="GyrA/ParC C-terminal domain-like"/>
    <property type="match status" value="1"/>
</dbReference>
<evidence type="ECO:0000256" key="3">
    <source>
        <dbReference type="ARBA" id="ARBA00012895"/>
    </source>
</evidence>
<dbReference type="EC" id="5.6.2.2" evidence="3"/>
<dbReference type="GO" id="GO:0003677">
    <property type="term" value="F:DNA binding"/>
    <property type="evidence" value="ECO:0007669"/>
    <property type="project" value="UniProtKB-UniRule"/>
</dbReference>
<evidence type="ECO:0000256" key="6">
    <source>
        <dbReference type="ARBA" id="ARBA00023235"/>
    </source>
</evidence>
<dbReference type="PROSITE" id="PS52040">
    <property type="entry name" value="TOPO_IIA"/>
    <property type="match status" value="1"/>
</dbReference>
<accession>A0A2M7X240</accession>
<dbReference type="Gene3D" id="2.120.10.90">
    <property type="entry name" value="DNA gyrase/topoisomerase IV, subunit A, C-terminal"/>
    <property type="match status" value="1"/>
</dbReference>
<feature type="active site" description="O-(5'-phospho-DNA)-tyrosine intermediate" evidence="7">
    <location>
        <position position="135"/>
    </location>
</feature>
<evidence type="ECO:0000256" key="1">
    <source>
        <dbReference type="ARBA" id="ARBA00000185"/>
    </source>
</evidence>
<dbReference type="GO" id="GO:0003918">
    <property type="term" value="F:DNA topoisomerase type II (double strand cut, ATP-hydrolyzing) activity"/>
    <property type="evidence" value="ECO:0007669"/>
    <property type="project" value="UniProtKB-EC"/>
</dbReference>
<dbReference type="InterPro" id="IPR002205">
    <property type="entry name" value="Topo_IIA_dom_A"/>
</dbReference>
<name>A0A2M7X240_UNCKA</name>
<dbReference type="Pfam" id="PF00521">
    <property type="entry name" value="DNA_topoisoIV"/>
    <property type="match status" value="2"/>
</dbReference>
<dbReference type="FunFam" id="1.10.268.10:FF:000001">
    <property type="entry name" value="DNA gyrase subunit A"/>
    <property type="match status" value="1"/>
</dbReference>
<dbReference type="InterPro" id="IPR035516">
    <property type="entry name" value="Gyrase/topoIV_suA_C"/>
</dbReference>
<comment type="similarity">
    <text evidence="2">Belongs to the type II topoisomerase GyrA/ParC subunit family.</text>
</comment>
<dbReference type="InterPro" id="IPR013758">
    <property type="entry name" value="Topo_IIA_A/C_ab"/>
</dbReference>
<evidence type="ECO:0000256" key="5">
    <source>
        <dbReference type="ARBA" id="ARBA00023125"/>
    </source>
</evidence>
<dbReference type="InterPro" id="IPR050220">
    <property type="entry name" value="Type_II_DNA_Topoisomerases"/>
</dbReference>